<feature type="compositionally biased region" description="Acidic residues" evidence="1">
    <location>
        <begin position="157"/>
        <end position="178"/>
    </location>
</feature>
<organism evidence="2 3">
    <name type="scientific">Holothuria leucospilota</name>
    <name type="common">Black long sea cucumber</name>
    <name type="synonym">Mertensiothuria leucospilota</name>
    <dbReference type="NCBI Taxonomy" id="206669"/>
    <lineage>
        <taxon>Eukaryota</taxon>
        <taxon>Metazoa</taxon>
        <taxon>Echinodermata</taxon>
        <taxon>Eleutherozoa</taxon>
        <taxon>Echinozoa</taxon>
        <taxon>Holothuroidea</taxon>
        <taxon>Aspidochirotacea</taxon>
        <taxon>Aspidochirotida</taxon>
        <taxon>Holothuriidae</taxon>
        <taxon>Holothuria</taxon>
    </lineage>
</organism>
<dbReference type="Proteomes" id="UP001152320">
    <property type="component" value="Chromosome 7"/>
</dbReference>
<sequence length="265" mass="30910">MAGSSTGINEFLSRYPSLSFVKGGTKVVCSLTGHEMPSKLDALQAYVKGKKFNRLNQGDKYNFAQYEPHLVSCEDKDYSKKLYCNLTQRYVNKIPEHVERHVKGKRFQTELKRYEECQRNGREYKSRRKSQRKDKKEADSVRSDDEEEMDIGFVPSDSEEDEEKDLDDREDNMEDLFPVDEFPREEYENRESTSSSAHQRIETQEARGRKGGKERKRGALMHKTPRVNSSKSKKLRNPKFKSAHRQTHVQKQPKKAAKKKPPVNE</sequence>
<gene>
    <name evidence="2" type="ORF">HOLleu_16594</name>
</gene>
<feature type="compositionally biased region" description="Basic and acidic residues" evidence="1">
    <location>
        <begin position="134"/>
        <end position="143"/>
    </location>
</feature>
<keyword evidence="3" id="KW-1185">Reference proteome</keyword>
<evidence type="ECO:0000313" key="2">
    <source>
        <dbReference type="EMBL" id="KAJ8039012.1"/>
    </source>
</evidence>
<proteinExistence type="predicted"/>
<name>A0A9Q1H7X4_HOLLE</name>
<dbReference type="Pfam" id="PF05477">
    <property type="entry name" value="SURF2"/>
    <property type="match status" value="1"/>
</dbReference>
<accession>A0A9Q1H7X4</accession>
<feature type="compositionally biased region" description="Basic residues" evidence="1">
    <location>
        <begin position="209"/>
        <end position="265"/>
    </location>
</feature>
<dbReference type="EMBL" id="JAIZAY010000007">
    <property type="protein sequence ID" value="KAJ8039012.1"/>
    <property type="molecule type" value="Genomic_DNA"/>
</dbReference>
<dbReference type="PANTHER" id="PTHR34348:SF1">
    <property type="entry name" value="SURFEIT LOCUS PROTEIN 2"/>
    <property type="match status" value="1"/>
</dbReference>
<feature type="compositionally biased region" description="Basic and acidic residues" evidence="1">
    <location>
        <begin position="199"/>
        <end position="208"/>
    </location>
</feature>
<evidence type="ECO:0000313" key="3">
    <source>
        <dbReference type="Proteomes" id="UP001152320"/>
    </source>
</evidence>
<reference evidence="2" key="1">
    <citation type="submission" date="2021-10" db="EMBL/GenBank/DDBJ databases">
        <title>Tropical sea cucumber genome reveals ecological adaptation and Cuvierian tubules defense mechanism.</title>
        <authorList>
            <person name="Chen T."/>
        </authorList>
    </citation>
    <scope>NUCLEOTIDE SEQUENCE</scope>
    <source>
        <strain evidence="2">Nanhai2018</strain>
        <tissue evidence="2">Muscle</tissue>
    </source>
</reference>
<comment type="caution">
    <text evidence="2">The sequence shown here is derived from an EMBL/GenBank/DDBJ whole genome shotgun (WGS) entry which is preliminary data.</text>
</comment>
<dbReference type="PANTHER" id="PTHR34348">
    <property type="entry name" value="SURFEIT LOCUS PROTEIN 2"/>
    <property type="match status" value="1"/>
</dbReference>
<dbReference type="AlphaFoldDB" id="A0A9Q1H7X4"/>
<feature type="region of interest" description="Disordered" evidence="1">
    <location>
        <begin position="120"/>
        <end position="265"/>
    </location>
</feature>
<dbReference type="InterPro" id="IPR008833">
    <property type="entry name" value="Surf2"/>
</dbReference>
<evidence type="ECO:0000256" key="1">
    <source>
        <dbReference type="SAM" id="MobiDB-lite"/>
    </source>
</evidence>
<dbReference type="OrthoDB" id="127285at2759"/>
<feature type="compositionally biased region" description="Basic and acidic residues" evidence="1">
    <location>
        <begin position="181"/>
        <end position="191"/>
    </location>
</feature>
<protein>
    <submittedName>
        <fullName evidence="2">Surfeit locus protein 2</fullName>
    </submittedName>
</protein>